<dbReference type="SMART" id="SM00651">
    <property type="entry name" value="Sm"/>
    <property type="match status" value="1"/>
</dbReference>
<dbReference type="CDD" id="cd01727">
    <property type="entry name" value="LSm8"/>
    <property type="match status" value="1"/>
</dbReference>
<evidence type="ECO:0000256" key="6">
    <source>
        <dbReference type="ARBA" id="ARBA00023187"/>
    </source>
</evidence>
<dbReference type="EMBL" id="HBFN01032888">
    <property type="protein sequence ID" value="CAD8805388.1"/>
    <property type="molecule type" value="Transcribed_RNA"/>
</dbReference>
<keyword evidence="8 9" id="KW-0687">Ribonucleoprotein</keyword>
<dbReference type="GO" id="GO:0003729">
    <property type="term" value="F:mRNA binding"/>
    <property type="evidence" value="ECO:0007669"/>
    <property type="project" value="TreeGrafter"/>
</dbReference>
<dbReference type="AlphaFoldDB" id="A0A7S0Z605"/>
<dbReference type="PANTHER" id="PTHR15588:SF9">
    <property type="entry name" value="U6 SNRNA-ASSOCIATED SM-LIKE PROTEIN LSM8"/>
    <property type="match status" value="1"/>
</dbReference>
<organism evidence="11">
    <name type="scientific">Hemiselmis tepida</name>
    <dbReference type="NCBI Taxonomy" id="464990"/>
    <lineage>
        <taxon>Eukaryota</taxon>
        <taxon>Cryptophyceae</taxon>
        <taxon>Cryptomonadales</taxon>
        <taxon>Hemiselmidaceae</taxon>
        <taxon>Hemiselmis</taxon>
    </lineage>
</organism>
<comment type="subcellular location">
    <subcellularLocation>
        <location evidence="1 9">Nucleus</location>
    </subcellularLocation>
</comment>
<evidence type="ECO:0000256" key="5">
    <source>
        <dbReference type="ARBA" id="ARBA00022884"/>
    </source>
</evidence>
<dbReference type="GO" id="GO:0071011">
    <property type="term" value="C:precatalytic spliceosome"/>
    <property type="evidence" value="ECO:0007669"/>
    <property type="project" value="TreeGrafter"/>
</dbReference>
<dbReference type="GO" id="GO:0046540">
    <property type="term" value="C:U4/U6 x U5 tri-snRNP complex"/>
    <property type="evidence" value="ECO:0007669"/>
    <property type="project" value="UniProtKB-UniRule"/>
</dbReference>
<comment type="function">
    <text evidence="9">Plays role in pre-mRNA splicing as component of the U4/U6-U5 tri-snRNP complex that is involved in spliceosome assembly, and as component of the precatalytic spliceosome (spliceosome B complex). The heptameric LSM2-8 complex binds specifically to the 3'-terminal U-tract of U6 snRNA.</text>
</comment>
<dbReference type="FunFam" id="2.30.30.100:FF:000084">
    <property type="entry name" value="U6 snRNA-associated Sm-like protein LSm8"/>
    <property type="match status" value="1"/>
</dbReference>
<dbReference type="Pfam" id="PF01423">
    <property type="entry name" value="LSM"/>
    <property type="match status" value="1"/>
</dbReference>
<reference evidence="11" key="1">
    <citation type="submission" date="2021-01" db="EMBL/GenBank/DDBJ databases">
        <authorList>
            <person name="Corre E."/>
            <person name="Pelletier E."/>
            <person name="Niang G."/>
            <person name="Scheremetjew M."/>
            <person name="Finn R."/>
            <person name="Kale V."/>
            <person name="Holt S."/>
            <person name="Cochrane G."/>
            <person name="Meng A."/>
            <person name="Brown T."/>
            <person name="Cohen L."/>
        </authorList>
    </citation>
    <scope>NUCLEOTIDE SEQUENCE</scope>
    <source>
        <strain evidence="11">CCMP443</strain>
    </source>
</reference>
<proteinExistence type="inferred from homology"/>
<accession>A0A7S0Z605</accession>
<dbReference type="InterPro" id="IPR001163">
    <property type="entry name" value="Sm_dom_euk/arc"/>
</dbReference>
<dbReference type="GO" id="GO:0005688">
    <property type="term" value="C:U6 snRNP"/>
    <property type="evidence" value="ECO:0007669"/>
    <property type="project" value="UniProtKB-UniRule"/>
</dbReference>
<evidence type="ECO:0000259" key="10">
    <source>
        <dbReference type="PROSITE" id="PS52002"/>
    </source>
</evidence>
<keyword evidence="7 9" id="KW-0539">Nucleus</keyword>
<dbReference type="SUPFAM" id="SSF50182">
    <property type="entry name" value="Sm-like ribonucleoproteins"/>
    <property type="match status" value="1"/>
</dbReference>
<gene>
    <name evidence="9" type="primary">LSM8</name>
    <name evidence="11" type="ORF">HTEP1355_LOCUS19067</name>
</gene>
<dbReference type="Gene3D" id="2.30.30.100">
    <property type="match status" value="1"/>
</dbReference>
<keyword evidence="4 9" id="KW-0747">Spliceosome</keyword>
<feature type="domain" description="Sm" evidence="10">
    <location>
        <begin position="3"/>
        <end position="79"/>
    </location>
</feature>
<dbReference type="GO" id="GO:0000398">
    <property type="term" value="P:mRNA splicing, via spliceosome"/>
    <property type="evidence" value="ECO:0007669"/>
    <property type="project" value="UniProtKB-UniRule"/>
</dbReference>
<evidence type="ECO:0000256" key="1">
    <source>
        <dbReference type="ARBA" id="ARBA00004123"/>
    </source>
</evidence>
<evidence type="ECO:0000256" key="9">
    <source>
        <dbReference type="RuleBase" id="RU365048"/>
    </source>
</evidence>
<dbReference type="PANTHER" id="PTHR15588">
    <property type="entry name" value="LSM1"/>
    <property type="match status" value="1"/>
</dbReference>
<evidence type="ECO:0000256" key="7">
    <source>
        <dbReference type="ARBA" id="ARBA00023242"/>
    </source>
</evidence>
<comment type="similarity">
    <text evidence="2 9">Belongs to the snRNP Sm proteins family.</text>
</comment>
<name>A0A7S0Z605_9CRYP</name>
<sequence>MTECHKELTQLMDHKVSIITNDGRNYVGSLKGLDQKLNVIVEEAHERIFSKDQGVEKVPLGLYIVRGDNIAIIGELDEEADGQTDWKTVLADPLKHIVH</sequence>
<dbReference type="InterPro" id="IPR044642">
    <property type="entry name" value="PTHR15588"/>
</dbReference>
<evidence type="ECO:0000256" key="2">
    <source>
        <dbReference type="ARBA" id="ARBA00006850"/>
    </source>
</evidence>
<evidence type="ECO:0000256" key="3">
    <source>
        <dbReference type="ARBA" id="ARBA00022664"/>
    </source>
</evidence>
<dbReference type="PROSITE" id="PS52002">
    <property type="entry name" value="SM"/>
    <property type="match status" value="1"/>
</dbReference>
<dbReference type="InterPro" id="IPR034103">
    <property type="entry name" value="Lsm8"/>
</dbReference>
<evidence type="ECO:0000256" key="8">
    <source>
        <dbReference type="ARBA" id="ARBA00023274"/>
    </source>
</evidence>
<keyword evidence="5 9" id="KW-0694">RNA-binding</keyword>
<keyword evidence="6 9" id="KW-0508">mRNA splicing</keyword>
<dbReference type="InterPro" id="IPR010920">
    <property type="entry name" value="LSM_dom_sf"/>
</dbReference>
<protein>
    <recommendedName>
        <fullName evidence="9">U6 snRNA-associated Sm-like protein LSm8</fullName>
    </recommendedName>
</protein>
<evidence type="ECO:0000256" key="4">
    <source>
        <dbReference type="ARBA" id="ARBA00022728"/>
    </source>
</evidence>
<keyword evidence="3 9" id="KW-0507">mRNA processing</keyword>
<evidence type="ECO:0000313" key="11">
    <source>
        <dbReference type="EMBL" id="CAD8805388.1"/>
    </source>
</evidence>
<comment type="subunit">
    <text evidence="9">LSm subunits form a heteromer with a doughnut shape.</text>
</comment>
<dbReference type="InterPro" id="IPR047575">
    <property type="entry name" value="Sm"/>
</dbReference>